<organism evidence="5 6">
    <name type="scientific">Hydrocarboniphaga effusa AP103</name>
    <dbReference type="NCBI Taxonomy" id="1172194"/>
    <lineage>
        <taxon>Bacteria</taxon>
        <taxon>Pseudomonadati</taxon>
        <taxon>Pseudomonadota</taxon>
        <taxon>Gammaproteobacteria</taxon>
        <taxon>Nevskiales</taxon>
        <taxon>Nevskiaceae</taxon>
        <taxon>Hydrocarboniphaga</taxon>
    </lineage>
</organism>
<dbReference type="AlphaFoldDB" id="I8I575"/>
<evidence type="ECO:0000313" key="5">
    <source>
        <dbReference type="EMBL" id="EIT71461.1"/>
    </source>
</evidence>
<dbReference type="InterPro" id="IPR024072">
    <property type="entry name" value="DHFR-like_dom_sf"/>
</dbReference>
<reference evidence="5 6" key="1">
    <citation type="journal article" date="2012" name="J. Bacteriol.">
        <title>Genome Sequence of n-Alkane-Degrading Hydrocarboniphaga effusa Strain AP103T (ATCC BAA-332T).</title>
        <authorList>
            <person name="Chang H.K."/>
            <person name="Zylstra G.J."/>
            <person name="Chae J.C."/>
        </authorList>
    </citation>
    <scope>NUCLEOTIDE SEQUENCE [LARGE SCALE GENOMIC DNA]</scope>
    <source>
        <strain evidence="5 6">AP103</strain>
    </source>
</reference>
<dbReference type="PANTHER" id="PTHR38011:SF7">
    <property type="entry name" value="2,5-DIAMINO-6-RIBOSYLAMINO-4(3H)-PYRIMIDINONE 5'-PHOSPHATE REDUCTASE"/>
    <property type="match status" value="1"/>
</dbReference>
<dbReference type="PATRIC" id="fig|1172194.4.peg.1540"/>
<feature type="domain" description="Bacterial bifunctional deaminase-reductase C-terminal" evidence="4">
    <location>
        <begin position="56"/>
        <end position="234"/>
    </location>
</feature>
<evidence type="ECO:0000256" key="3">
    <source>
        <dbReference type="ARBA" id="ARBA00023002"/>
    </source>
</evidence>
<comment type="caution">
    <text evidence="5">The sequence shown here is derived from an EMBL/GenBank/DDBJ whole genome shotgun (WGS) entry which is preliminary data.</text>
</comment>
<keyword evidence="6" id="KW-1185">Reference proteome</keyword>
<dbReference type="RefSeq" id="WP_007184547.1">
    <property type="nucleotide sequence ID" value="NZ_AKGD01000001.1"/>
</dbReference>
<comment type="pathway">
    <text evidence="1">Cofactor biosynthesis; riboflavin biosynthesis.</text>
</comment>
<dbReference type="GO" id="GO:0008703">
    <property type="term" value="F:5-amino-6-(5-phosphoribosylamino)uracil reductase activity"/>
    <property type="evidence" value="ECO:0007669"/>
    <property type="project" value="InterPro"/>
</dbReference>
<dbReference type="InterPro" id="IPR002734">
    <property type="entry name" value="RibDG_C"/>
</dbReference>
<name>I8I575_9GAMM</name>
<evidence type="ECO:0000313" key="6">
    <source>
        <dbReference type="Proteomes" id="UP000003704"/>
    </source>
</evidence>
<dbReference type="InterPro" id="IPR050765">
    <property type="entry name" value="Riboflavin_Biosynth_HTPR"/>
</dbReference>
<evidence type="ECO:0000259" key="4">
    <source>
        <dbReference type="Pfam" id="PF01872"/>
    </source>
</evidence>
<dbReference type="Proteomes" id="UP000003704">
    <property type="component" value="Unassembled WGS sequence"/>
</dbReference>
<sequence>MPDSFAATPLTAEPMWDLMRRRFAQPEPEPDAVWPEPADAQAAQLLDLYRPMLRTPYAVAQLGQSLDGYIATDSGDSNYVTGEYDRTHLHRVRALCDAVIVGAETVIADDPQLTVRHVCGRHPLRVILDPRGRVPLERKVFLDGAAPTLLLTGWQVPHRTAPGLAHERLDESEFAPQALLRRLHARGARRVLVEGGGVTVSRFLAAEALDRLFVTVAPLILGEGRRGLQLPPVQRMAQALRPSVRRFDFEEDVLFDIQLRRA</sequence>
<dbReference type="Pfam" id="PF01872">
    <property type="entry name" value="RibD_C"/>
    <property type="match status" value="1"/>
</dbReference>
<dbReference type="GO" id="GO:0009231">
    <property type="term" value="P:riboflavin biosynthetic process"/>
    <property type="evidence" value="ECO:0007669"/>
    <property type="project" value="InterPro"/>
</dbReference>
<dbReference type="PANTHER" id="PTHR38011">
    <property type="entry name" value="DIHYDROFOLATE REDUCTASE FAMILY PROTEIN (AFU_ORTHOLOGUE AFUA_8G06820)"/>
    <property type="match status" value="1"/>
</dbReference>
<protein>
    <recommendedName>
        <fullName evidence="4">Bacterial bifunctional deaminase-reductase C-terminal domain-containing protein</fullName>
    </recommendedName>
</protein>
<dbReference type="SUPFAM" id="SSF53597">
    <property type="entry name" value="Dihydrofolate reductase-like"/>
    <property type="match status" value="1"/>
</dbReference>
<dbReference type="Gene3D" id="3.40.430.10">
    <property type="entry name" value="Dihydrofolate Reductase, subunit A"/>
    <property type="match status" value="1"/>
</dbReference>
<proteinExistence type="predicted"/>
<keyword evidence="2" id="KW-0521">NADP</keyword>
<accession>I8I575</accession>
<keyword evidence="3" id="KW-0560">Oxidoreductase</keyword>
<dbReference type="STRING" id="1172194.WQQ_15980"/>
<dbReference type="EMBL" id="AKGD01000001">
    <property type="protein sequence ID" value="EIT71461.1"/>
    <property type="molecule type" value="Genomic_DNA"/>
</dbReference>
<gene>
    <name evidence="5" type="ORF">WQQ_15980</name>
</gene>
<evidence type="ECO:0000256" key="1">
    <source>
        <dbReference type="ARBA" id="ARBA00005104"/>
    </source>
</evidence>
<evidence type="ECO:0000256" key="2">
    <source>
        <dbReference type="ARBA" id="ARBA00022857"/>
    </source>
</evidence>